<keyword evidence="2 3" id="KW-0802">TPR repeat</keyword>
<dbReference type="SUPFAM" id="SSF48452">
    <property type="entry name" value="TPR-like"/>
    <property type="match status" value="2"/>
</dbReference>
<dbReference type="RefSeq" id="WP_168884922.1">
    <property type="nucleotide sequence ID" value="NZ_JABAIL010000010.1"/>
</dbReference>
<feature type="repeat" description="TPR" evidence="3">
    <location>
        <begin position="64"/>
        <end position="97"/>
    </location>
</feature>
<evidence type="ECO:0008006" key="6">
    <source>
        <dbReference type="Google" id="ProtNLM"/>
    </source>
</evidence>
<feature type="repeat" description="TPR" evidence="3">
    <location>
        <begin position="167"/>
        <end position="200"/>
    </location>
</feature>
<dbReference type="Pfam" id="PF13181">
    <property type="entry name" value="TPR_8"/>
    <property type="match status" value="2"/>
</dbReference>
<accession>A0A7X8SQ09</accession>
<evidence type="ECO:0000313" key="4">
    <source>
        <dbReference type="EMBL" id="NLR94210.1"/>
    </source>
</evidence>
<dbReference type="PANTHER" id="PTHR44858">
    <property type="entry name" value="TETRATRICOPEPTIDE REPEAT PROTEIN 6"/>
    <property type="match status" value="1"/>
</dbReference>
<protein>
    <recommendedName>
        <fullName evidence="6">Tetratricopeptide repeat protein</fullName>
    </recommendedName>
</protein>
<evidence type="ECO:0000256" key="1">
    <source>
        <dbReference type="ARBA" id="ARBA00022737"/>
    </source>
</evidence>
<evidence type="ECO:0000256" key="3">
    <source>
        <dbReference type="PROSITE-ProRule" id="PRU00339"/>
    </source>
</evidence>
<keyword evidence="1" id="KW-0677">Repeat</keyword>
<dbReference type="PANTHER" id="PTHR44858:SF1">
    <property type="entry name" value="UDP-N-ACETYLGLUCOSAMINE--PEPTIDE N-ACETYLGLUCOSAMINYLTRANSFERASE SPINDLY-RELATED"/>
    <property type="match status" value="1"/>
</dbReference>
<dbReference type="Gene3D" id="1.25.40.10">
    <property type="entry name" value="Tetratricopeptide repeat domain"/>
    <property type="match status" value="4"/>
</dbReference>
<organism evidence="4 5">
    <name type="scientific">Flammeovirga agarivorans</name>
    <dbReference type="NCBI Taxonomy" id="2726742"/>
    <lineage>
        <taxon>Bacteria</taxon>
        <taxon>Pseudomonadati</taxon>
        <taxon>Bacteroidota</taxon>
        <taxon>Cytophagia</taxon>
        <taxon>Cytophagales</taxon>
        <taxon>Flammeovirgaceae</taxon>
        <taxon>Flammeovirga</taxon>
    </lineage>
</organism>
<evidence type="ECO:0000256" key="2">
    <source>
        <dbReference type="ARBA" id="ARBA00022803"/>
    </source>
</evidence>
<dbReference type="EMBL" id="JABAIL010000010">
    <property type="protein sequence ID" value="NLR94210.1"/>
    <property type="molecule type" value="Genomic_DNA"/>
</dbReference>
<name>A0A7X8SQ09_9BACT</name>
<dbReference type="Proteomes" id="UP000585050">
    <property type="component" value="Unassembled WGS sequence"/>
</dbReference>
<evidence type="ECO:0000313" key="5">
    <source>
        <dbReference type="Proteomes" id="UP000585050"/>
    </source>
</evidence>
<dbReference type="GO" id="GO:0046813">
    <property type="term" value="P:receptor-mediated virion attachment to host cell"/>
    <property type="evidence" value="ECO:0007669"/>
    <property type="project" value="TreeGrafter"/>
</dbReference>
<dbReference type="InterPro" id="IPR019734">
    <property type="entry name" value="TPR_rpt"/>
</dbReference>
<feature type="repeat" description="TPR" evidence="3">
    <location>
        <begin position="99"/>
        <end position="132"/>
    </location>
</feature>
<feature type="repeat" description="TPR" evidence="3">
    <location>
        <begin position="201"/>
        <end position="234"/>
    </location>
</feature>
<dbReference type="SMART" id="SM00028">
    <property type="entry name" value="TPR"/>
    <property type="match status" value="7"/>
</dbReference>
<proteinExistence type="predicted"/>
<comment type="caution">
    <text evidence="4">The sequence shown here is derived from an EMBL/GenBank/DDBJ whole genome shotgun (WGS) entry which is preliminary data.</text>
</comment>
<reference evidence="4 5" key="1">
    <citation type="submission" date="2020-04" db="EMBL/GenBank/DDBJ databases">
        <title>Flammeovirga sp. SR4, a novel species isolated from seawater.</title>
        <authorList>
            <person name="Wang X."/>
        </authorList>
    </citation>
    <scope>NUCLEOTIDE SEQUENCE [LARGE SCALE GENOMIC DNA]</scope>
    <source>
        <strain evidence="4 5">SR4</strain>
    </source>
</reference>
<dbReference type="InterPro" id="IPR050498">
    <property type="entry name" value="Ycf3"/>
</dbReference>
<keyword evidence="5" id="KW-1185">Reference proteome</keyword>
<gene>
    <name evidence="4" type="ORF">HGP29_23605</name>
</gene>
<dbReference type="AlphaFoldDB" id="A0A7X8SQ09"/>
<dbReference type="InterPro" id="IPR011990">
    <property type="entry name" value="TPR-like_helical_dom_sf"/>
</dbReference>
<dbReference type="PROSITE" id="PS50005">
    <property type="entry name" value="TPR"/>
    <property type="match status" value="4"/>
</dbReference>
<dbReference type="GO" id="GO:0009279">
    <property type="term" value="C:cell outer membrane"/>
    <property type="evidence" value="ECO:0007669"/>
    <property type="project" value="TreeGrafter"/>
</dbReference>
<sequence length="347" mass="39906">MDSNFTFKNLFFVCYFIFLLSTDVLAQHENVYAIHQEELAINNSDFHKILFECNETLKHDANNKEALYKRGVIKTELGSFKSAQNDFTKALHLAHGNKVDIYYRRGISYFLENDFLNAISDFDSAIHIQPNHVKALWKKAQSYYQIGAQSLTLKTLDQISIVNPEDAVTWHDMGTLYHKNHQPHKAKDCFTTALILDPKMSSSYNHRGMIYESLDEIAKAFDDYNRAIFYDSAFVDAYNNRGLIYLKFEDFVEAENDFSSAITHGIHLHKEALNNRAITRYLTGRFSESLTDINTLINNYPYYANAYITRGNIKERLHDDAGACSDWHKAAELGMLVGLKYAQGTCH</sequence>